<dbReference type="AlphaFoldDB" id="W4LWX3"/>
<keyword evidence="6" id="KW-1185">Reference proteome</keyword>
<comment type="pathway">
    <text evidence="1">Carbohydrate metabolism; tricarboxylic acid cycle; isocitrate from oxaloacetate: step 1/2.</text>
</comment>
<evidence type="ECO:0000256" key="1">
    <source>
        <dbReference type="ARBA" id="ARBA00004751"/>
    </source>
</evidence>
<dbReference type="GO" id="GO:0005829">
    <property type="term" value="C:cytosol"/>
    <property type="evidence" value="ECO:0007669"/>
    <property type="project" value="TreeGrafter"/>
</dbReference>
<dbReference type="InterPro" id="IPR002020">
    <property type="entry name" value="Citrate_synthase"/>
</dbReference>
<dbReference type="PANTHER" id="PTHR11739:SF4">
    <property type="entry name" value="CITRATE SYNTHASE, PEROXISOMAL"/>
    <property type="match status" value="1"/>
</dbReference>
<protein>
    <recommendedName>
        <fullName evidence="3">citrate synthase (unknown stereospecificity)</fullName>
        <ecNumber evidence="3">2.3.3.16</ecNumber>
    </recommendedName>
</protein>
<feature type="non-terminal residue" evidence="5">
    <location>
        <position position="1"/>
    </location>
</feature>
<dbReference type="SUPFAM" id="SSF48256">
    <property type="entry name" value="Citrate synthase"/>
    <property type="match status" value="1"/>
</dbReference>
<proteinExistence type="inferred from homology"/>
<sequence length="277" mass="29700">SRVIDISPSLKRRIPWISSNWQLELLPLAATEDWTAYDLRPTAVAHTGLRILRLLAAIAVGQPPSTQPIADVLQRGWTPAVPQAMTSLNTALILCADHELNISSFTARCVASAASTPYASVIAGLAALQGTKHGGHTARAEALFNEVRTPQHARTVLSQRLRRGEAIPGFGQHLYPEGDPRGQRLLHLTAAMCPDAPTVALSQAICEAAHSLIGEYPNIDYGLVTLSLALDLPPSGALTLFAIGRAIGWIGQAIEAYHDDQLIRPRARYVGLAPDPS</sequence>
<evidence type="ECO:0000313" key="6">
    <source>
        <dbReference type="Proteomes" id="UP000019141"/>
    </source>
</evidence>
<dbReference type="GO" id="GO:0005975">
    <property type="term" value="P:carbohydrate metabolic process"/>
    <property type="evidence" value="ECO:0007669"/>
    <property type="project" value="TreeGrafter"/>
</dbReference>
<comment type="similarity">
    <text evidence="2">Belongs to the citrate synthase family.</text>
</comment>
<dbReference type="PRINTS" id="PR00143">
    <property type="entry name" value="CITRTSNTHASE"/>
</dbReference>
<evidence type="ECO:0000256" key="4">
    <source>
        <dbReference type="ARBA" id="ARBA00022679"/>
    </source>
</evidence>
<dbReference type="CDD" id="cd06102">
    <property type="entry name" value="citrate_synt_like_2"/>
    <property type="match status" value="1"/>
</dbReference>
<gene>
    <name evidence="5" type="ORF">ETSY1_03730</name>
</gene>
<dbReference type="PANTHER" id="PTHR11739">
    <property type="entry name" value="CITRATE SYNTHASE"/>
    <property type="match status" value="1"/>
</dbReference>
<dbReference type="InterPro" id="IPR016142">
    <property type="entry name" value="Citrate_synth-like_lrg_a-sub"/>
</dbReference>
<evidence type="ECO:0000313" key="5">
    <source>
        <dbReference type="EMBL" id="ETX02388.1"/>
    </source>
</evidence>
<evidence type="ECO:0000256" key="3">
    <source>
        <dbReference type="ARBA" id="ARBA00012972"/>
    </source>
</evidence>
<dbReference type="Pfam" id="PF00285">
    <property type="entry name" value="Citrate_synt"/>
    <property type="match status" value="1"/>
</dbReference>
<accession>W4LWX3</accession>
<name>W4LWX3_ENTF1</name>
<dbReference type="InterPro" id="IPR036969">
    <property type="entry name" value="Citrate_synthase_sf"/>
</dbReference>
<dbReference type="Proteomes" id="UP000019141">
    <property type="component" value="Unassembled WGS sequence"/>
</dbReference>
<dbReference type="InterPro" id="IPR016143">
    <property type="entry name" value="Citrate_synth-like_sm_a-sub"/>
</dbReference>
<dbReference type="GO" id="GO:0006099">
    <property type="term" value="P:tricarboxylic acid cycle"/>
    <property type="evidence" value="ECO:0007669"/>
    <property type="project" value="UniProtKB-UniPathway"/>
</dbReference>
<organism evidence="5 6">
    <name type="scientific">Entotheonella factor</name>
    <dbReference type="NCBI Taxonomy" id="1429438"/>
    <lineage>
        <taxon>Bacteria</taxon>
        <taxon>Pseudomonadati</taxon>
        <taxon>Nitrospinota/Tectimicrobiota group</taxon>
        <taxon>Candidatus Tectimicrobiota</taxon>
        <taxon>Candidatus Entotheonellia</taxon>
        <taxon>Candidatus Entotheonellales</taxon>
        <taxon>Candidatus Entotheonellaceae</taxon>
        <taxon>Candidatus Entotheonella</taxon>
    </lineage>
</organism>
<dbReference type="PATRIC" id="fig|1429438.4.peg.898"/>
<comment type="caution">
    <text evidence="5">The sequence shown here is derived from an EMBL/GenBank/DDBJ whole genome shotgun (WGS) entry which is preliminary data.</text>
</comment>
<dbReference type="EMBL" id="AZHW01000149">
    <property type="protein sequence ID" value="ETX02388.1"/>
    <property type="molecule type" value="Genomic_DNA"/>
</dbReference>
<keyword evidence="4" id="KW-0808">Transferase</keyword>
<dbReference type="HOGENOM" id="CLU_025068_2_0_7"/>
<dbReference type="EC" id="2.3.3.16" evidence="3"/>
<dbReference type="GO" id="GO:0036440">
    <property type="term" value="F:citrate synthase activity"/>
    <property type="evidence" value="ECO:0007669"/>
    <property type="project" value="UniProtKB-EC"/>
</dbReference>
<dbReference type="UniPathway" id="UPA00223"/>
<dbReference type="Gene3D" id="1.10.580.10">
    <property type="entry name" value="Citrate Synthase, domain 1"/>
    <property type="match status" value="1"/>
</dbReference>
<dbReference type="Gene3D" id="1.10.230.10">
    <property type="entry name" value="Cytochrome P450-Terp, domain 2"/>
    <property type="match status" value="1"/>
</dbReference>
<reference evidence="5 6" key="1">
    <citation type="journal article" date="2014" name="Nature">
        <title>An environmental bacterial taxon with a large and distinct metabolic repertoire.</title>
        <authorList>
            <person name="Wilson M.C."/>
            <person name="Mori T."/>
            <person name="Ruckert C."/>
            <person name="Uria A.R."/>
            <person name="Helf M.J."/>
            <person name="Takada K."/>
            <person name="Gernert C."/>
            <person name="Steffens U.A."/>
            <person name="Heycke N."/>
            <person name="Schmitt S."/>
            <person name="Rinke C."/>
            <person name="Helfrich E.J."/>
            <person name="Brachmann A.O."/>
            <person name="Gurgui C."/>
            <person name="Wakimoto T."/>
            <person name="Kracht M."/>
            <person name="Crusemann M."/>
            <person name="Hentschel U."/>
            <person name="Abe I."/>
            <person name="Matsunaga S."/>
            <person name="Kalinowski J."/>
            <person name="Takeyama H."/>
            <person name="Piel J."/>
        </authorList>
    </citation>
    <scope>NUCLEOTIDE SEQUENCE [LARGE SCALE GENOMIC DNA]</scope>
    <source>
        <strain evidence="6">TSY1</strain>
    </source>
</reference>
<evidence type="ECO:0000256" key="2">
    <source>
        <dbReference type="ARBA" id="ARBA00010566"/>
    </source>
</evidence>